<evidence type="ECO:0000313" key="2">
    <source>
        <dbReference type="EMBL" id="CAA9307443.1"/>
    </source>
</evidence>
<evidence type="ECO:0000256" key="1">
    <source>
        <dbReference type="SAM" id="MobiDB-lite"/>
    </source>
</evidence>
<name>A0A6J4KKA0_9BACT</name>
<accession>A0A6J4KKA0</accession>
<dbReference type="EMBL" id="CADCTU010000282">
    <property type="protein sequence ID" value="CAA9307443.1"/>
    <property type="molecule type" value="Genomic_DNA"/>
</dbReference>
<organism evidence="2">
    <name type="scientific">uncultured Gemmatimonadaceae bacterium</name>
    <dbReference type="NCBI Taxonomy" id="246130"/>
    <lineage>
        <taxon>Bacteria</taxon>
        <taxon>Pseudomonadati</taxon>
        <taxon>Gemmatimonadota</taxon>
        <taxon>Gemmatimonadia</taxon>
        <taxon>Gemmatimonadales</taxon>
        <taxon>Gemmatimonadaceae</taxon>
        <taxon>environmental samples</taxon>
    </lineage>
</organism>
<protein>
    <submittedName>
        <fullName evidence="2">Uncharacterized protein</fullName>
    </submittedName>
</protein>
<sequence length="299" mass="32400">MRRPRAGVRDDRGCGRVGRRSPATLHEPVARVTVVVDAVLALQRLDVPKVGLRVRAGHAVAEWLERVQERLLETAAHAHSLVRGQLGQGGRETALESDGDVHALDLERRLPARNAVPEGERVSVQVPDRVVAQLPRTIAGGLDDRYVARPVERVQLVRVADDEIQRAPLRRRRARLEEELGLAEVDASHGGGLAPAERVAEAQPIGVELDRGREVGDAQGCMVPLDVDARCRYRFHGVCLSGTKCARREADARRPASRRRAPGTADASCGRPPELSCEAAHAEPRVECADGAAPAATTR</sequence>
<feature type="region of interest" description="Disordered" evidence="1">
    <location>
        <begin position="1"/>
        <end position="21"/>
    </location>
</feature>
<gene>
    <name evidence="2" type="ORF">AVDCRST_MAG11-1231</name>
</gene>
<proteinExistence type="predicted"/>
<reference evidence="2" key="1">
    <citation type="submission" date="2020-02" db="EMBL/GenBank/DDBJ databases">
        <authorList>
            <person name="Meier V. D."/>
        </authorList>
    </citation>
    <scope>NUCLEOTIDE SEQUENCE</scope>
    <source>
        <strain evidence="2">AVDCRST_MAG11</strain>
    </source>
</reference>
<dbReference type="AlphaFoldDB" id="A0A6J4KKA0"/>
<feature type="region of interest" description="Disordered" evidence="1">
    <location>
        <begin position="250"/>
        <end position="275"/>
    </location>
</feature>